<organism evidence="2">
    <name type="scientific">mine drainage metagenome</name>
    <dbReference type="NCBI Taxonomy" id="410659"/>
    <lineage>
        <taxon>unclassified sequences</taxon>
        <taxon>metagenomes</taxon>
        <taxon>ecological metagenomes</taxon>
    </lineage>
</organism>
<evidence type="ECO:0000256" key="1">
    <source>
        <dbReference type="SAM" id="Phobius"/>
    </source>
</evidence>
<keyword evidence="1" id="KW-0812">Transmembrane</keyword>
<dbReference type="AlphaFoldDB" id="A0A1J5QW57"/>
<dbReference type="EMBL" id="MLJW01000646">
    <property type="protein sequence ID" value="OIQ84095.1"/>
    <property type="molecule type" value="Genomic_DNA"/>
</dbReference>
<gene>
    <name evidence="2" type="ORF">GALL_340910</name>
</gene>
<evidence type="ECO:0000313" key="2">
    <source>
        <dbReference type="EMBL" id="OIQ84095.1"/>
    </source>
</evidence>
<keyword evidence="1" id="KW-1133">Transmembrane helix</keyword>
<name>A0A1J5QW57_9ZZZZ</name>
<proteinExistence type="predicted"/>
<reference evidence="2" key="1">
    <citation type="submission" date="2016-10" db="EMBL/GenBank/DDBJ databases">
        <title>Sequence of Gallionella enrichment culture.</title>
        <authorList>
            <person name="Poehlein A."/>
            <person name="Muehling M."/>
            <person name="Daniel R."/>
        </authorList>
    </citation>
    <scope>NUCLEOTIDE SEQUENCE</scope>
</reference>
<keyword evidence="1" id="KW-0472">Membrane</keyword>
<sequence>MSTHDQDFPRATVSQFLAALLACLIAPGIAIFLIIKLILAIQATHI</sequence>
<accession>A0A1J5QW57</accession>
<protein>
    <submittedName>
        <fullName evidence="2">Uncharacterized protein</fullName>
    </submittedName>
</protein>
<feature type="transmembrane region" description="Helical" evidence="1">
    <location>
        <begin position="16"/>
        <end position="39"/>
    </location>
</feature>
<comment type="caution">
    <text evidence="2">The sequence shown here is derived from an EMBL/GenBank/DDBJ whole genome shotgun (WGS) entry which is preliminary data.</text>
</comment>